<feature type="transmembrane region" description="Helical" evidence="4">
    <location>
        <begin position="334"/>
        <end position="353"/>
    </location>
</feature>
<keyword evidence="3 4" id="KW-0472">Membrane</keyword>
<keyword evidence="1 4" id="KW-0812">Transmembrane</keyword>
<name>A0ABY2Q4L4_9HYPH</name>
<evidence type="ECO:0000256" key="1">
    <source>
        <dbReference type="ARBA" id="ARBA00022692"/>
    </source>
</evidence>
<feature type="transmembrane region" description="Helical" evidence="4">
    <location>
        <begin position="166"/>
        <end position="188"/>
    </location>
</feature>
<evidence type="ECO:0000256" key="4">
    <source>
        <dbReference type="SAM" id="Phobius"/>
    </source>
</evidence>
<feature type="transmembrane region" description="Helical" evidence="4">
    <location>
        <begin position="241"/>
        <end position="261"/>
    </location>
</feature>
<proteinExistence type="predicted"/>
<feature type="transmembrane region" description="Helical" evidence="4">
    <location>
        <begin position="132"/>
        <end position="154"/>
    </location>
</feature>
<dbReference type="RefSeq" id="WP_136359667.1">
    <property type="nucleotide sequence ID" value="NZ_SSNY01000012.1"/>
</dbReference>
<feature type="transmembrane region" description="Helical" evidence="4">
    <location>
        <begin position="273"/>
        <end position="295"/>
    </location>
</feature>
<reference evidence="6 7" key="1">
    <citation type="submission" date="2019-04" db="EMBL/GenBank/DDBJ databases">
        <title>Mesorhizobium composti sp. nov., isolated from compost.</title>
        <authorList>
            <person name="Lin S.-Y."/>
            <person name="Hameed A."/>
            <person name="Hsieh Y.-T."/>
            <person name="Young C.-C."/>
        </authorList>
    </citation>
    <scope>NUCLEOTIDE SEQUENCE [LARGE SCALE GENOMIC DNA]</scope>
    <source>
        <strain evidence="6 7">CC-YTH430</strain>
    </source>
</reference>
<keyword evidence="7" id="KW-1185">Reference proteome</keyword>
<evidence type="ECO:0000256" key="3">
    <source>
        <dbReference type="ARBA" id="ARBA00023136"/>
    </source>
</evidence>
<accession>A0ABY2Q4L4</accession>
<feature type="transmembrane region" description="Helical" evidence="4">
    <location>
        <begin position="73"/>
        <end position="91"/>
    </location>
</feature>
<dbReference type="PANTHER" id="PTHR11360:SF308">
    <property type="entry name" value="BLL3089 PROTEIN"/>
    <property type="match status" value="1"/>
</dbReference>
<feature type="transmembrane region" description="Helical" evidence="4">
    <location>
        <begin position="359"/>
        <end position="380"/>
    </location>
</feature>
<evidence type="ECO:0000256" key="2">
    <source>
        <dbReference type="ARBA" id="ARBA00022989"/>
    </source>
</evidence>
<protein>
    <submittedName>
        <fullName evidence="6">MFS transporter</fullName>
    </submittedName>
</protein>
<dbReference type="SUPFAM" id="SSF103473">
    <property type="entry name" value="MFS general substrate transporter"/>
    <property type="match status" value="1"/>
</dbReference>
<dbReference type="PANTHER" id="PTHR11360">
    <property type="entry name" value="MONOCARBOXYLATE TRANSPORTER"/>
    <property type="match status" value="1"/>
</dbReference>
<dbReference type="InterPro" id="IPR011701">
    <property type="entry name" value="MFS"/>
</dbReference>
<comment type="caution">
    <text evidence="6">The sequence shown here is derived from an EMBL/GenBank/DDBJ whole genome shotgun (WGS) entry which is preliminary data.</text>
</comment>
<feature type="domain" description="Major facilitator superfamily (MFS) profile" evidence="5">
    <location>
        <begin position="1"/>
        <end position="383"/>
    </location>
</feature>
<dbReference type="InterPro" id="IPR020846">
    <property type="entry name" value="MFS_dom"/>
</dbReference>
<dbReference type="Pfam" id="PF07690">
    <property type="entry name" value="MFS_1"/>
    <property type="match status" value="1"/>
</dbReference>
<feature type="transmembrane region" description="Helical" evidence="4">
    <location>
        <begin position="209"/>
        <end position="229"/>
    </location>
</feature>
<dbReference type="InterPro" id="IPR050327">
    <property type="entry name" value="Proton-linked_MCT"/>
</dbReference>
<dbReference type="Gene3D" id="1.20.1250.20">
    <property type="entry name" value="MFS general substrate transporter like domains"/>
    <property type="match status" value="1"/>
</dbReference>
<evidence type="ECO:0000259" key="5">
    <source>
        <dbReference type="PROSITE" id="PS50850"/>
    </source>
</evidence>
<evidence type="ECO:0000313" key="7">
    <source>
        <dbReference type="Proteomes" id="UP000306441"/>
    </source>
</evidence>
<keyword evidence="2 4" id="KW-1133">Transmembrane helix</keyword>
<gene>
    <name evidence="6" type="ORF">E6C48_18525</name>
</gene>
<sequence>MNRRIVITALGIAQILSWGCSYYLPAVLARPIATDTGWPFTWVVAGLSAGLLCSGLASAFTGSLIQRNGGRPVLIAGAILLASGLVVMGLAPNLPVYFLAWMLMGVGMSASLYDAGFGTLGRLYGKDARGAITSLTLFGGFASTVCWPLSAFLVEHFGWRATCFTYAGIQLVVSLPAFLMLVPAAPGIAGSGIAGPPPSAGSSVHRPTFVLLACITALAAMIASMLSVHLLTVLQLRGIDLAVAVGLGTLIGPSQVGARVVEMVIGKYHHPLWTMLASVLLLAAGTGLLLTGWPVTALALILYGAGNGVHTIARGALPLVLFDPYRYASIMGRLAVPSLIMQALAPSVGALLLDHGGSSTMLGVLFAAALTALLLVLCLAQVRSRVGTSR</sequence>
<evidence type="ECO:0000313" key="6">
    <source>
        <dbReference type="EMBL" id="THF55242.1"/>
    </source>
</evidence>
<dbReference type="InterPro" id="IPR036259">
    <property type="entry name" value="MFS_trans_sf"/>
</dbReference>
<dbReference type="EMBL" id="SSNY01000012">
    <property type="protein sequence ID" value="THF55242.1"/>
    <property type="molecule type" value="Genomic_DNA"/>
</dbReference>
<organism evidence="6 7">
    <name type="scientific">Ollibium composti</name>
    <dbReference type="NCBI Taxonomy" id="2675109"/>
    <lineage>
        <taxon>Bacteria</taxon>
        <taxon>Pseudomonadati</taxon>
        <taxon>Pseudomonadota</taxon>
        <taxon>Alphaproteobacteria</taxon>
        <taxon>Hyphomicrobiales</taxon>
        <taxon>Phyllobacteriaceae</taxon>
        <taxon>Ollibium</taxon>
    </lineage>
</organism>
<dbReference type="Proteomes" id="UP000306441">
    <property type="component" value="Unassembled WGS sequence"/>
</dbReference>
<dbReference type="PROSITE" id="PS50850">
    <property type="entry name" value="MFS"/>
    <property type="match status" value="1"/>
</dbReference>
<feature type="transmembrane region" description="Helical" evidence="4">
    <location>
        <begin position="39"/>
        <end position="61"/>
    </location>
</feature>